<keyword evidence="3" id="KW-1185">Reference proteome</keyword>
<feature type="domain" description="Putative adhesin Stv" evidence="1">
    <location>
        <begin position="19"/>
        <end position="143"/>
    </location>
</feature>
<organism evidence="2 3">
    <name type="scientific">Roseomonas nitratireducens</name>
    <dbReference type="NCBI Taxonomy" id="2820810"/>
    <lineage>
        <taxon>Bacteria</taxon>
        <taxon>Pseudomonadati</taxon>
        <taxon>Pseudomonadota</taxon>
        <taxon>Alphaproteobacteria</taxon>
        <taxon>Acetobacterales</taxon>
        <taxon>Roseomonadaceae</taxon>
        <taxon>Roseomonas</taxon>
    </lineage>
</organism>
<protein>
    <recommendedName>
        <fullName evidence="1">Putative adhesin Stv domain-containing protein</fullName>
    </recommendedName>
</protein>
<dbReference type="InterPro" id="IPR049002">
    <property type="entry name" value="Stv"/>
</dbReference>
<dbReference type="Proteomes" id="UP000680815">
    <property type="component" value="Unassembled WGS sequence"/>
</dbReference>
<dbReference type="EMBL" id="JAGIYZ010000021">
    <property type="protein sequence ID" value="MBP0466010.1"/>
    <property type="molecule type" value="Genomic_DNA"/>
</dbReference>
<evidence type="ECO:0000313" key="3">
    <source>
        <dbReference type="Proteomes" id="UP000680815"/>
    </source>
</evidence>
<dbReference type="Pfam" id="PF21527">
    <property type="entry name" value="Stv"/>
    <property type="match status" value="1"/>
</dbReference>
<dbReference type="RefSeq" id="WP_209353388.1">
    <property type="nucleotide sequence ID" value="NZ_JAGIYZ010000021.1"/>
</dbReference>
<sequence>MSGTSVSALKASLFRRLDYVCGGHGARWPSDAKFKVPLGITIHFYVNDTESLPNTIGQRVDQVVTGGAGPAAVETIASGGMCWDYRLFSSKAGGYLNLAMSSSANPQYITEKDKDSGRHLSDIVRWVQTKTPSATIHWSACRSVESGTDVFSWDKPDYSGALKRLGGP</sequence>
<name>A0ABS4AXB6_9PROT</name>
<reference evidence="2 3" key="1">
    <citation type="submission" date="2021-03" db="EMBL/GenBank/DDBJ databases">
        <authorList>
            <person name="So Y."/>
        </authorList>
    </citation>
    <scope>NUCLEOTIDE SEQUENCE [LARGE SCALE GENOMIC DNA]</scope>
    <source>
        <strain evidence="2 3">PWR1</strain>
    </source>
</reference>
<evidence type="ECO:0000259" key="1">
    <source>
        <dbReference type="Pfam" id="PF21527"/>
    </source>
</evidence>
<comment type="caution">
    <text evidence="2">The sequence shown here is derived from an EMBL/GenBank/DDBJ whole genome shotgun (WGS) entry which is preliminary data.</text>
</comment>
<evidence type="ECO:0000313" key="2">
    <source>
        <dbReference type="EMBL" id="MBP0466010.1"/>
    </source>
</evidence>
<gene>
    <name evidence="2" type="ORF">J5Y09_18940</name>
</gene>
<proteinExistence type="predicted"/>
<accession>A0ABS4AXB6</accession>